<keyword evidence="1" id="KW-1133">Transmembrane helix</keyword>
<keyword evidence="1" id="KW-0812">Transmembrane</keyword>
<organism evidence="2">
    <name type="scientific">bioreactor metagenome</name>
    <dbReference type="NCBI Taxonomy" id="1076179"/>
    <lineage>
        <taxon>unclassified sequences</taxon>
        <taxon>metagenomes</taxon>
        <taxon>ecological metagenomes</taxon>
    </lineage>
</organism>
<feature type="transmembrane region" description="Helical" evidence="1">
    <location>
        <begin position="330"/>
        <end position="348"/>
    </location>
</feature>
<dbReference type="EMBL" id="VSSQ01036595">
    <property type="protein sequence ID" value="MPM89104.1"/>
    <property type="molecule type" value="Genomic_DNA"/>
</dbReference>
<dbReference type="InterPro" id="IPR007253">
    <property type="entry name" value="Cell_wall-bd_2"/>
</dbReference>
<dbReference type="AlphaFoldDB" id="A0A645DHY2"/>
<evidence type="ECO:0000256" key="1">
    <source>
        <dbReference type="SAM" id="Phobius"/>
    </source>
</evidence>
<evidence type="ECO:0000313" key="2">
    <source>
        <dbReference type="EMBL" id="MPM89104.1"/>
    </source>
</evidence>
<keyword evidence="1" id="KW-0472">Membrane</keyword>
<accession>A0A645DHY2</accession>
<sequence length="361" mass="39229">MNKTNTSILVAGVTIATSIMPIYANEPIEKEQTNIDVNEIVKGYFLTAKGEELVEMLLLEKQSGNIVEIVDSNVENVIKFDLVIKNNEGNVIETIGILSDNTKTLNISKEIINDKLNENVRIDLIAGDDRYKTAVEISKATYNNSQDVNGIILIGKNAIVDGLAASPLAAQENAPILLANKNELTQETEEEILRLLGENPNSKTIYIVGGTNTISQELEKGLNKLGVKSVERMSGSDRYGTSLAIANKLDTSKNTENKAFVVGGNGEADAMSISAKAAELNAPIIVTNKNKLSQDVSKFLNGKEIEIIGGNNSVSKSVENELVSIDNNKAIIITVNLLFFIILFINFLKDIIFTTVTLPFL</sequence>
<protein>
    <recommendedName>
        <fullName evidence="3">N-acetylmuramoyl-L-alanine amidase LytC</fullName>
    </recommendedName>
</protein>
<dbReference type="PANTHER" id="PTHR30032">
    <property type="entry name" value="N-ACETYLMURAMOYL-L-ALANINE AMIDASE-RELATED"/>
    <property type="match status" value="1"/>
</dbReference>
<dbReference type="Pfam" id="PF04122">
    <property type="entry name" value="CW_binding_2"/>
    <property type="match status" value="2"/>
</dbReference>
<reference evidence="2" key="1">
    <citation type="submission" date="2019-08" db="EMBL/GenBank/DDBJ databases">
        <authorList>
            <person name="Kucharzyk K."/>
            <person name="Murdoch R.W."/>
            <person name="Higgins S."/>
            <person name="Loffler F."/>
        </authorList>
    </citation>
    <scope>NUCLEOTIDE SEQUENCE</scope>
</reference>
<dbReference type="PANTHER" id="PTHR30032:SF8">
    <property type="entry name" value="GERMINATION-SPECIFIC N-ACETYLMURAMOYL-L-ALANINE AMIDASE"/>
    <property type="match status" value="1"/>
</dbReference>
<proteinExistence type="predicted"/>
<name>A0A645DHY2_9ZZZZ</name>
<dbReference type="Gene3D" id="3.40.50.12090">
    <property type="match status" value="2"/>
</dbReference>
<gene>
    <name evidence="2" type="ORF">SDC9_136212</name>
</gene>
<comment type="caution">
    <text evidence="2">The sequence shown here is derived from an EMBL/GenBank/DDBJ whole genome shotgun (WGS) entry which is preliminary data.</text>
</comment>
<dbReference type="InterPro" id="IPR051922">
    <property type="entry name" value="Bact_Sporulation_Assoc"/>
</dbReference>
<evidence type="ECO:0008006" key="3">
    <source>
        <dbReference type="Google" id="ProtNLM"/>
    </source>
</evidence>